<dbReference type="EMBL" id="BARU01002113">
    <property type="protein sequence ID" value="GAH24285.1"/>
    <property type="molecule type" value="Genomic_DNA"/>
</dbReference>
<sequence length="36" mass="3978">IPPLVAYGAEVKLQSKRGERTVSVEDFILTFSSLII</sequence>
<accession>X1EVE7</accession>
<proteinExistence type="predicted"/>
<evidence type="ECO:0000313" key="1">
    <source>
        <dbReference type="EMBL" id="GAH24285.1"/>
    </source>
</evidence>
<dbReference type="InterPro" id="IPR016169">
    <property type="entry name" value="FAD-bd_PCMH_sub2"/>
</dbReference>
<feature type="non-terminal residue" evidence="1">
    <location>
        <position position="1"/>
    </location>
</feature>
<dbReference type="Gene3D" id="3.30.465.10">
    <property type="match status" value="1"/>
</dbReference>
<comment type="caution">
    <text evidence="1">The sequence shown here is derived from an EMBL/GenBank/DDBJ whole genome shotgun (WGS) entry which is preliminary data.</text>
</comment>
<protein>
    <submittedName>
        <fullName evidence="1">Uncharacterized protein</fullName>
    </submittedName>
</protein>
<dbReference type="InterPro" id="IPR036318">
    <property type="entry name" value="FAD-bd_PCMH-like_sf"/>
</dbReference>
<dbReference type="AlphaFoldDB" id="X1EVE7"/>
<name>X1EVE7_9ZZZZ</name>
<gene>
    <name evidence="1" type="ORF">S03H2_05142</name>
</gene>
<dbReference type="SUPFAM" id="SSF56176">
    <property type="entry name" value="FAD-binding/transporter-associated domain-like"/>
    <property type="match status" value="1"/>
</dbReference>
<organism evidence="1">
    <name type="scientific">marine sediment metagenome</name>
    <dbReference type="NCBI Taxonomy" id="412755"/>
    <lineage>
        <taxon>unclassified sequences</taxon>
        <taxon>metagenomes</taxon>
        <taxon>ecological metagenomes</taxon>
    </lineage>
</organism>
<dbReference type="GO" id="GO:0050660">
    <property type="term" value="F:flavin adenine dinucleotide binding"/>
    <property type="evidence" value="ECO:0007669"/>
    <property type="project" value="InterPro"/>
</dbReference>
<reference evidence="1" key="1">
    <citation type="journal article" date="2014" name="Front. Microbiol.">
        <title>High frequency of phylogenetically diverse reductive dehalogenase-homologous genes in deep subseafloor sedimentary metagenomes.</title>
        <authorList>
            <person name="Kawai M."/>
            <person name="Futagami T."/>
            <person name="Toyoda A."/>
            <person name="Takaki Y."/>
            <person name="Nishi S."/>
            <person name="Hori S."/>
            <person name="Arai W."/>
            <person name="Tsubouchi T."/>
            <person name="Morono Y."/>
            <person name="Uchiyama I."/>
            <person name="Ito T."/>
            <person name="Fujiyama A."/>
            <person name="Inagaki F."/>
            <person name="Takami H."/>
        </authorList>
    </citation>
    <scope>NUCLEOTIDE SEQUENCE</scope>
    <source>
        <strain evidence="1">Expedition CK06-06</strain>
    </source>
</reference>